<feature type="compositionally biased region" description="Low complexity" evidence="2">
    <location>
        <begin position="222"/>
        <end position="237"/>
    </location>
</feature>
<name>A0A9P6RQV3_9FUNG</name>
<comment type="similarity">
    <text evidence="1">Belongs to the PPP4R2 family.</text>
</comment>
<dbReference type="GO" id="GO:0019888">
    <property type="term" value="F:protein phosphatase regulator activity"/>
    <property type="evidence" value="ECO:0007669"/>
    <property type="project" value="InterPro"/>
</dbReference>
<feature type="region of interest" description="Disordered" evidence="2">
    <location>
        <begin position="84"/>
        <end position="241"/>
    </location>
</feature>
<dbReference type="PANTHER" id="PTHR16487:SF0">
    <property type="entry name" value="PROTEIN PHOSPHATASE 4 REGULATORY SUBUNIT 2-RELATED"/>
    <property type="match status" value="1"/>
</dbReference>
<dbReference type="EMBL" id="JAAAIP010000129">
    <property type="protein sequence ID" value="KAG0324980.1"/>
    <property type="molecule type" value="Genomic_DNA"/>
</dbReference>
<comment type="caution">
    <text evidence="3">The sequence shown here is derived from an EMBL/GenBank/DDBJ whole genome shotgun (WGS) entry which is preliminary data.</text>
</comment>
<feature type="region of interest" description="Disordered" evidence="2">
    <location>
        <begin position="316"/>
        <end position="345"/>
    </location>
</feature>
<evidence type="ECO:0000256" key="1">
    <source>
        <dbReference type="ARBA" id="ARBA00009207"/>
    </source>
</evidence>
<accession>A0A9P6RQV3</accession>
<feature type="compositionally biased region" description="Low complexity" evidence="2">
    <location>
        <begin position="84"/>
        <end position="95"/>
    </location>
</feature>
<reference evidence="3" key="1">
    <citation type="journal article" date="2020" name="Fungal Divers.">
        <title>Resolving the Mortierellaceae phylogeny through synthesis of multi-gene phylogenetics and phylogenomics.</title>
        <authorList>
            <person name="Vandepol N."/>
            <person name="Liber J."/>
            <person name="Desiro A."/>
            <person name="Na H."/>
            <person name="Kennedy M."/>
            <person name="Barry K."/>
            <person name="Grigoriev I.V."/>
            <person name="Miller A.N."/>
            <person name="O'Donnell K."/>
            <person name="Stajich J.E."/>
            <person name="Bonito G."/>
        </authorList>
    </citation>
    <scope>NUCLEOTIDE SEQUENCE</scope>
    <source>
        <strain evidence="3">REB-010B</strain>
    </source>
</reference>
<dbReference type="Pfam" id="PF09184">
    <property type="entry name" value="PPP4R2"/>
    <property type="match status" value="1"/>
</dbReference>
<dbReference type="InterPro" id="IPR015267">
    <property type="entry name" value="PPP4R2"/>
</dbReference>
<feature type="compositionally biased region" description="Basic and acidic residues" evidence="2">
    <location>
        <begin position="142"/>
        <end position="165"/>
    </location>
</feature>
<protein>
    <submittedName>
        <fullName evidence="3">Uncharacterized protein</fullName>
    </submittedName>
</protein>
<dbReference type="PANTHER" id="PTHR16487">
    <property type="entry name" value="PPP4R2-RELATED PROTEIN"/>
    <property type="match status" value="1"/>
</dbReference>
<gene>
    <name evidence="3" type="ORF">BGZ99_001194</name>
</gene>
<dbReference type="GO" id="GO:0005737">
    <property type="term" value="C:cytoplasm"/>
    <property type="evidence" value="ECO:0007669"/>
    <property type="project" value="TreeGrafter"/>
</dbReference>
<feature type="compositionally biased region" description="Acidic residues" evidence="2">
    <location>
        <begin position="426"/>
        <end position="436"/>
    </location>
</feature>
<feature type="region of interest" description="Disordered" evidence="2">
    <location>
        <begin position="369"/>
        <end position="453"/>
    </location>
</feature>
<feature type="compositionally biased region" description="Basic and acidic residues" evidence="2">
    <location>
        <begin position="326"/>
        <end position="335"/>
    </location>
</feature>
<evidence type="ECO:0000313" key="4">
    <source>
        <dbReference type="Proteomes" id="UP000738325"/>
    </source>
</evidence>
<feature type="compositionally biased region" description="Basic and acidic residues" evidence="2">
    <location>
        <begin position="124"/>
        <end position="135"/>
    </location>
</feature>
<feature type="compositionally biased region" description="Low complexity" evidence="2">
    <location>
        <begin position="193"/>
        <end position="214"/>
    </location>
</feature>
<proteinExistence type="inferred from homology"/>
<organism evidence="3 4">
    <name type="scientific">Dissophora globulifera</name>
    <dbReference type="NCBI Taxonomy" id="979702"/>
    <lineage>
        <taxon>Eukaryota</taxon>
        <taxon>Fungi</taxon>
        <taxon>Fungi incertae sedis</taxon>
        <taxon>Mucoromycota</taxon>
        <taxon>Mortierellomycotina</taxon>
        <taxon>Mortierellomycetes</taxon>
        <taxon>Mortierellales</taxon>
        <taxon>Mortierellaceae</taxon>
        <taxon>Dissophora</taxon>
    </lineage>
</organism>
<dbReference type="OrthoDB" id="341898at2759"/>
<dbReference type="GO" id="GO:0030289">
    <property type="term" value="C:protein phosphatase 4 complex"/>
    <property type="evidence" value="ECO:0007669"/>
    <property type="project" value="InterPro"/>
</dbReference>
<feature type="compositionally biased region" description="Polar residues" evidence="2">
    <location>
        <begin position="168"/>
        <end position="192"/>
    </location>
</feature>
<feature type="compositionally biased region" description="Basic and acidic residues" evidence="2">
    <location>
        <begin position="96"/>
        <end position="116"/>
    </location>
</feature>
<evidence type="ECO:0000313" key="3">
    <source>
        <dbReference type="EMBL" id="KAG0324980.1"/>
    </source>
</evidence>
<dbReference type="AlphaFoldDB" id="A0A9P6RQV3"/>
<dbReference type="Proteomes" id="UP000738325">
    <property type="component" value="Unassembled WGS sequence"/>
</dbReference>
<keyword evidence="4" id="KW-1185">Reference proteome</keyword>
<sequence length="453" mass="47960">MADLNQPTPALADGDSLIRQIALTNQISVPWDDLRRALQLRLDQVLESSELTYTAPTVTNPLTTVLTSSSTADATLPGAVDASAFSSWSSSPAASHAHDDRVASEEEDQNVVKHGQEQGQGQQEQEHEQKQDQAHVPEQPSETEKGLEQREGQEQSEDQETRKVESGGSPSSDNTTDTGKVVSPQESITQQGDDTSSLLDSASDTSASVNGATAPSPPLPSTPAGAATTPTPASASAETDAKMIPISKNTLLVETPEGYYQRINGLLNAFISAPFTIQRVCELLSNPTEHHSNLIKYLRAVEKVLMITSSINEFSNPAYNGPSALDEDRSAENDRSSTGVNGGDYSGTRSGLDFGLITVAAPVLSDSLDNEDKDHQQQQQQLENLADTKDDENEGKGMDVEKATAGGSDMDVDTAAVESTSTMDGLESEGAQDEAGDILVGTEGEGGMELDQA</sequence>
<evidence type="ECO:0000256" key="2">
    <source>
        <dbReference type="SAM" id="MobiDB-lite"/>
    </source>
</evidence>
<dbReference type="GO" id="GO:0005634">
    <property type="term" value="C:nucleus"/>
    <property type="evidence" value="ECO:0007669"/>
    <property type="project" value="TreeGrafter"/>
</dbReference>